<dbReference type="GO" id="GO:0006508">
    <property type="term" value="P:proteolysis"/>
    <property type="evidence" value="ECO:0007669"/>
    <property type="project" value="InterPro"/>
</dbReference>
<dbReference type="OrthoDB" id="10255632at2759"/>
<proteinExistence type="predicted"/>
<evidence type="ECO:0000313" key="8">
    <source>
        <dbReference type="EMBL" id="KAF1841599.1"/>
    </source>
</evidence>
<feature type="region of interest" description="Disordered" evidence="6">
    <location>
        <begin position="2112"/>
        <end position="2154"/>
    </location>
</feature>
<protein>
    <recommendedName>
        <fullName evidence="2">separase</fullName>
        <ecNumber evidence="2">3.4.22.49</ecNumber>
    </recommendedName>
</protein>
<evidence type="ECO:0000256" key="3">
    <source>
        <dbReference type="ARBA" id="ARBA00022801"/>
    </source>
</evidence>
<feature type="region of interest" description="Disordered" evidence="6">
    <location>
        <begin position="1521"/>
        <end position="1548"/>
    </location>
</feature>
<dbReference type="GO" id="GO:0004197">
    <property type="term" value="F:cysteine-type endopeptidase activity"/>
    <property type="evidence" value="ECO:0007669"/>
    <property type="project" value="InterPro"/>
</dbReference>
<name>A0A9P4GAB3_9PLEO</name>
<dbReference type="EC" id="3.4.22.49" evidence="2"/>
<dbReference type="Proteomes" id="UP000800039">
    <property type="component" value="Unassembled WGS sequence"/>
</dbReference>
<dbReference type="Pfam" id="PF03568">
    <property type="entry name" value="Separin_C"/>
    <property type="match status" value="1"/>
</dbReference>
<comment type="catalytic activity">
    <reaction evidence="1">
        <text>All bonds known to be hydrolyzed by this endopeptidase have arginine in P1 and an acidic residue in P4. P6 is often occupied by an acidic residue or by a hydroxy-amino-acid residue, the phosphorylation of which enhances cleavage.</text>
        <dbReference type="EC" id="3.4.22.49"/>
    </reaction>
</comment>
<dbReference type="PANTHER" id="PTHR12792:SF0">
    <property type="entry name" value="SEPARIN"/>
    <property type="match status" value="1"/>
</dbReference>
<feature type="compositionally biased region" description="Polar residues" evidence="6">
    <location>
        <begin position="105"/>
        <end position="118"/>
    </location>
</feature>
<dbReference type="GeneID" id="63848510"/>
<dbReference type="EMBL" id="ML976618">
    <property type="protein sequence ID" value="KAF1841599.1"/>
    <property type="molecule type" value="Genomic_DNA"/>
</dbReference>
<sequence>MAVKDETARTRIANIKADLRSTSTCSNATITSLQDLLLKKKEELPEKENIRVKVQATARRKAGTTTASVDATKQTSNALAPKERYILATEVANLTLKTLADSLKNPPSTLASRPSSQLKPAISDDARKPTRPRTGHAKTASVSQKPLKERSVSQMNNSPRKPPIRRSSSFSSLVTSGPDAGLVATAECARIAFAYLGTTEAIKVLGKDSQELQFENGLLVLIGKLVALGLDGLAIKELRSLKKRLDRYIAHDTGNKAAGAESAKAGPQRAATTEKESLATLLDFGTIDLDSPALSLITNLQTYTLRIIAKMKRPRIVEAAWEYLKLDNPSSAANLIWHIAKTTNGQSKVARQLESLAQTLLALCPSISSACDGNQLQPSPEIVLRLQHLAFGIRKQWWTLAKHQGNEEQELLEPFAKCVIAFTRRSQFSPSQKYRLAESLCVDLMEQQCDSRPTKNEAQGPATAVNKTLCSLAQAAGLADEALRWLEPLRSSPTSSASAAKQAARLVRVATISIEPFLKGDNNSSLEETITGALDVLKGSLGGSASDLESLFMEVNSLRRTATRLLVACLSKSVDLPERPLIEQQVITVIASTVRFSARFIGTKLQTGADSKAQLRHSERITMAWKCSKSMVDSALTCCKHTIETEDQWKELDTLFQECLHILERFKEEYESTTTFDSQENQLIQACIVKLSSAYWAVHLQLRKTRLDPEWFIIAMQRSISIVQSRSQAEKEAAHLSMKLEQLGESLESLDHAERSRKAFAQSIQSHIHPAISQLLSDHAAKYPVQKVFDCDGPFHGLARVLKVYHRSFLNYGIRTAGEMAFYDNDEVEAGARGALLEWQLALYVRVLSRNRQWDSNLNNSVVCLAERLREVYAPDRYPLRSFRVSIMLLHLSQSHPHILPKEALPMDASPANVISTAGSEDSGLKMFEGHLRALYGLKWSMQQRNLPTSTFRESFSIWESLVNSASSWDALAGHVDNVEDWLQDVHASVELLNAKGEEYLVLPVLHLLVKAYELQKCPEASDLATALCTLGLQFLRLGYTGKAGLSFAKAEALIARQSTSTETKLRWYIGYAEYLLGIGNITKCETIMADAHSVALADQQFMVLAKPSTPLSGRLRFNRILADASYVYSLLAAAAGSYKEGARHARQCVLLNRHIWAALESRISVKKPNSTDDIGSDVDGSSRAAIDPLGSMRNDNGVPLVMSVTHDALSGADFWTLVPALYRALMQHSQVFANQGLLHEALYLAEQAEKVASATNSPTLMTDNASWRADCWAQSGRTDKAEAILESLKHCSSRTCLSVAGYHSALARTEHCNGRYKEEVALYSTLEQLLGDLSSPAYIKSLESFLPSVETLTEQISNMSLEATETSKVKPGTRGRKPASKPASKPAPRAVSKPATKARLKAGTGATTNVVPTTKRQAVAPPAPDTFSAADQCSILCVLQTNIMDRGVLANILQDDLANALDLLARAEKLQNGLTREVSHMWASFKARVAQSVKQIAEDFTVNTLPESTIAFPAIGLGERRSSEGSAPKRGTLASSTTSKGVRAKKQTKEDFLKTLRDAREHLVEAYGLSLANGSNHLFQQICMALGHITVLLSAVSGTELRGSLHPLYAAYMSEIPKCNALRLAQESTEGEKDQMSRDERLRWPVFNPSNFALTSVSEFQKDYVDIIPETWTAVSLALNEAHDELYITRFESSASPFVLRLPLARHASREMDEEEFSFEDGKRDFDEIIELSDFSTRSAKDMTSREARQQWWAEREALDNRLHELLINMENIWLGGFKGVFSQTERQPALLARFRKSLENILNQHLPSRRKKSPLKRPVLDTRVLELFIGLGDATDEDIDLDEALMDLIYFVVDILQFNGERNAYDEIDFDAMVVEAHEALCAYHSASHKLDAASRHTILILDKNLHAFPWESLPCLEQLSISRLPSLAALRERLLAARTSRTRSDAAPGHHICVDTGGTSILNPSGDLTHTSKTIKPRLDDLQGPWKHIANRAPSEQEFEDSLREKDLVLYFGHGSGAQYIKSKSVRRLYPGQQDEHDKKPGCATTLLFGCSSVHLTENGIYEPSGMLASYLTAGAPAVVGMLWDVTDKDCDRFAVKAGELWGLWPEPQEEAAVNAPKTPAKTPAKKSKGKGRAAQLVDQAEGARGSRTVSKVNKGMGLDEAVREARKACVLKYLNGAAAVVYGIPVYLE</sequence>
<evidence type="ECO:0000259" key="7">
    <source>
        <dbReference type="PROSITE" id="PS51700"/>
    </source>
</evidence>
<dbReference type="GO" id="GO:0072686">
    <property type="term" value="C:mitotic spindle"/>
    <property type="evidence" value="ECO:0007669"/>
    <property type="project" value="TreeGrafter"/>
</dbReference>
<dbReference type="GO" id="GO:0051307">
    <property type="term" value="P:meiotic chromosome separation"/>
    <property type="evidence" value="ECO:0007669"/>
    <property type="project" value="TreeGrafter"/>
</dbReference>
<evidence type="ECO:0000256" key="6">
    <source>
        <dbReference type="SAM" id="MobiDB-lite"/>
    </source>
</evidence>
<dbReference type="GO" id="GO:0044732">
    <property type="term" value="C:mitotic spindle pole body"/>
    <property type="evidence" value="ECO:0007669"/>
    <property type="project" value="TreeGrafter"/>
</dbReference>
<dbReference type="InterPro" id="IPR005314">
    <property type="entry name" value="Peptidase_C50"/>
</dbReference>
<keyword evidence="9" id="KW-1185">Reference proteome</keyword>
<evidence type="ECO:0000256" key="5">
    <source>
        <dbReference type="SAM" id="Coils"/>
    </source>
</evidence>
<evidence type="ECO:0000313" key="9">
    <source>
        <dbReference type="Proteomes" id="UP000800039"/>
    </source>
</evidence>
<dbReference type="GO" id="GO:0005634">
    <property type="term" value="C:nucleus"/>
    <property type="evidence" value="ECO:0007669"/>
    <property type="project" value="InterPro"/>
</dbReference>
<feature type="region of interest" description="Disordered" evidence="6">
    <location>
        <begin position="1361"/>
        <end position="1406"/>
    </location>
</feature>
<gene>
    <name evidence="8" type="ORF">K460DRAFT_344546</name>
</gene>
<evidence type="ECO:0000256" key="4">
    <source>
        <dbReference type="ARBA" id="ARBA00022829"/>
    </source>
</evidence>
<dbReference type="PANTHER" id="PTHR12792">
    <property type="entry name" value="EXTRA SPINDLE POLES 1-RELATED"/>
    <property type="match status" value="1"/>
</dbReference>
<keyword evidence="3" id="KW-0378">Hydrolase</keyword>
<feature type="region of interest" description="Disordered" evidence="6">
    <location>
        <begin position="104"/>
        <end position="172"/>
    </location>
</feature>
<evidence type="ECO:0000256" key="2">
    <source>
        <dbReference type="ARBA" id="ARBA00012489"/>
    </source>
</evidence>
<keyword evidence="5" id="KW-0175">Coiled coil</keyword>
<keyword evidence="4" id="KW-0159">Chromosome partition</keyword>
<dbReference type="PROSITE" id="PS51700">
    <property type="entry name" value="SEPARIN"/>
    <property type="match status" value="1"/>
</dbReference>
<dbReference type="GO" id="GO:0005737">
    <property type="term" value="C:cytoplasm"/>
    <property type="evidence" value="ECO:0007669"/>
    <property type="project" value="TreeGrafter"/>
</dbReference>
<organism evidence="8 9">
    <name type="scientific">Cucurbitaria berberidis CBS 394.84</name>
    <dbReference type="NCBI Taxonomy" id="1168544"/>
    <lineage>
        <taxon>Eukaryota</taxon>
        <taxon>Fungi</taxon>
        <taxon>Dikarya</taxon>
        <taxon>Ascomycota</taxon>
        <taxon>Pezizomycotina</taxon>
        <taxon>Dothideomycetes</taxon>
        <taxon>Pleosporomycetidae</taxon>
        <taxon>Pleosporales</taxon>
        <taxon>Pleosporineae</taxon>
        <taxon>Cucurbitariaceae</taxon>
        <taxon>Cucurbitaria</taxon>
    </lineage>
</organism>
<dbReference type="InterPro" id="IPR030397">
    <property type="entry name" value="SEPARIN_core_dom"/>
</dbReference>
<feature type="compositionally biased region" description="Low complexity" evidence="6">
    <location>
        <begin position="1381"/>
        <end position="1396"/>
    </location>
</feature>
<evidence type="ECO:0000256" key="1">
    <source>
        <dbReference type="ARBA" id="ARBA00000451"/>
    </source>
</evidence>
<feature type="coiled-coil region" evidence="5">
    <location>
        <begin position="1451"/>
        <end position="1478"/>
    </location>
</feature>
<dbReference type="RefSeq" id="XP_040784162.1">
    <property type="nucleotide sequence ID" value="XM_040931258.1"/>
</dbReference>
<comment type="caution">
    <text evidence="8">The sequence shown here is derived from an EMBL/GenBank/DDBJ whole genome shotgun (WGS) entry which is preliminary data.</text>
</comment>
<feature type="domain" description="Peptidase C50" evidence="7">
    <location>
        <begin position="1958"/>
        <end position="2065"/>
    </location>
</feature>
<reference evidence="8" key="1">
    <citation type="submission" date="2020-01" db="EMBL/GenBank/DDBJ databases">
        <authorList>
            <consortium name="DOE Joint Genome Institute"/>
            <person name="Haridas S."/>
            <person name="Albert R."/>
            <person name="Binder M."/>
            <person name="Bloem J."/>
            <person name="Labutti K."/>
            <person name="Salamov A."/>
            <person name="Andreopoulos B."/>
            <person name="Baker S.E."/>
            <person name="Barry K."/>
            <person name="Bills G."/>
            <person name="Bluhm B.H."/>
            <person name="Cannon C."/>
            <person name="Castanera R."/>
            <person name="Culley D.E."/>
            <person name="Daum C."/>
            <person name="Ezra D."/>
            <person name="Gonzalez J.B."/>
            <person name="Henrissat B."/>
            <person name="Kuo A."/>
            <person name="Liang C."/>
            <person name="Lipzen A."/>
            <person name="Lutzoni F."/>
            <person name="Magnuson J."/>
            <person name="Mondo S."/>
            <person name="Nolan M."/>
            <person name="Ohm R."/>
            <person name="Pangilinan J."/>
            <person name="Park H.-J."/>
            <person name="Ramirez L."/>
            <person name="Alfaro M."/>
            <person name="Sun H."/>
            <person name="Tritt A."/>
            <person name="Yoshinaga Y."/>
            <person name="Zwiers L.-H."/>
            <person name="Turgeon B.G."/>
            <person name="Goodwin S.B."/>
            <person name="Spatafora J.W."/>
            <person name="Crous P.W."/>
            <person name="Grigoriev I.V."/>
        </authorList>
    </citation>
    <scope>NUCLEOTIDE SEQUENCE</scope>
    <source>
        <strain evidence="8">CBS 394.84</strain>
    </source>
</reference>
<accession>A0A9P4GAB3</accession>